<keyword evidence="3 8" id="KW-0349">Heme</keyword>
<dbReference type="Proteomes" id="UP001498771">
    <property type="component" value="Unassembled WGS sequence"/>
</dbReference>
<organism evidence="9 10">
    <name type="scientific">Myxozyma melibiosi</name>
    <dbReference type="NCBI Taxonomy" id="54550"/>
    <lineage>
        <taxon>Eukaryota</taxon>
        <taxon>Fungi</taxon>
        <taxon>Dikarya</taxon>
        <taxon>Ascomycota</taxon>
        <taxon>Saccharomycotina</taxon>
        <taxon>Lipomycetes</taxon>
        <taxon>Lipomycetales</taxon>
        <taxon>Lipomycetaceae</taxon>
        <taxon>Myxozyma</taxon>
    </lineage>
</organism>
<evidence type="ECO:0000256" key="2">
    <source>
        <dbReference type="ARBA" id="ARBA00010617"/>
    </source>
</evidence>
<name>A0ABR1F7H4_9ASCO</name>
<sequence>MLHSFIAAAVLLLSGLYLYGKLEVWVAARRFRRLHGVVKAKHAREGDRFGILYFLHMLRSLRNHTVLESLKETFDKWGENFEVTMLFRTNLQTVDPENIKTVLATKFADFDLGRRYEAFFPTLGDGIFTLDYEGWSHSRALLRPQFSRHQVSDVAKLESHVSNLFKAMPHSATESCEIQELLFRMTMDSATEFLFGESVNSLVLSDDAASDNGPATTAQRVASDSGKRGFAAAFNNVQEYLSMRVLFQSLYWLVNTSEFRENNMIVHEFVDYYVEKALAKRHSNEKISLSENRYVFLDALAEETQDPRTLRDQLLNILLAGRDTTAGALTWAFYELARHPRVFEKLRAEILERFGDHPGAEGKLPMNFETLKNSLYLRYILNEILRLYPSVPQNFRIANKHTFLPRGGGQDGTEPIFIRKGEAVFYSVYCMHRRKDLYGDDAMEFRPERWAEGKTWHWEYLPFNGGPRICLGQQYALTEAGYTLARVAQEFDTIETTDPDEPNGVPLKKANLTMSSAKGVHVRCYKK</sequence>
<evidence type="ECO:0000256" key="3">
    <source>
        <dbReference type="ARBA" id="ARBA00022617"/>
    </source>
</evidence>
<dbReference type="CDD" id="cd11063">
    <property type="entry name" value="CYP52"/>
    <property type="match status" value="1"/>
</dbReference>
<evidence type="ECO:0000256" key="1">
    <source>
        <dbReference type="ARBA" id="ARBA00001971"/>
    </source>
</evidence>
<dbReference type="InterPro" id="IPR002974">
    <property type="entry name" value="Cyt_P450_E_CYP52_ascomycetes"/>
</dbReference>
<keyword evidence="5 8" id="KW-0560">Oxidoreductase</keyword>
<dbReference type="SUPFAM" id="SSF48264">
    <property type="entry name" value="Cytochrome P450"/>
    <property type="match status" value="1"/>
</dbReference>
<dbReference type="InterPro" id="IPR001128">
    <property type="entry name" value="Cyt_P450"/>
</dbReference>
<evidence type="ECO:0000256" key="7">
    <source>
        <dbReference type="ARBA" id="ARBA00023033"/>
    </source>
</evidence>
<dbReference type="InterPro" id="IPR017972">
    <property type="entry name" value="Cyt_P450_CS"/>
</dbReference>
<accession>A0ABR1F7H4</accession>
<evidence type="ECO:0000313" key="10">
    <source>
        <dbReference type="Proteomes" id="UP001498771"/>
    </source>
</evidence>
<comment type="similarity">
    <text evidence="2 8">Belongs to the cytochrome P450 family.</text>
</comment>
<protein>
    <submittedName>
        <fullName evidence="9">Cytochrome P450</fullName>
    </submittedName>
</protein>
<comment type="caution">
    <text evidence="9">The sequence shown here is derived from an EMBL/GenBank/DDBJ whole genome shotgun (WGS) entry which is preliminary data.</text>
</comment>
<dbReference type="PROSITE" id="PS00086">
    <property type="entry name" value="CYTOCHROME_P450"/>
    <property type="match status" value="1"/>
</dbReference>
<reference evidence="9 10" key="1">
    <citation type="submission" date="2024-03" db="EMBL/GenBank/DDBJ databases">
        <title>Genome-scale model development and genomic sequencing of the oleaginous clade Lipomyces.</title>
        <authorList>
            <consortium name="Lawrence Berkeley National Laboratory"/>
            <person name="Czajka J.J."/>
            <person name="Han Y."/>
            <person name="Kim J."/>
            <person name="Mondo S.J."/>
            <person name="Hofstad B.A."/>
            <person name="Robles A."/>
            <person name="Haridas S."/>
            <person name="Riley R."/>
            <person name="LaButti K."/>
            <person name="Pangilinan J."/>
            <person name="Andreopoulos W."/>
            <person name="Lipzen A."/>
            <person name="Yan J."/>
            <person name="Wang M."/>
            <person name="Ng V."/>
            <person name="Grigoriev I.V."/>
            <person name="Spatafora J.W."/>
            <person name="Magnuson J.K."/>
            <person name="Baker S.E."/>
            <person name="Pomraning K.R."/>
        </authorList>
    </citation>
    <scope>NUCLEOTIDE SEQUENCE [LARGE SCALE GENOMIC DNA]</scope>
    <source>
        <strain evidence="9 10">Phaff 52-87</strain>
    </source>
</reference>
<evidence type="ECO:0000256" key="4">
    <source>
        <dbReference type="ARBA" id="ARBA00022723"/>
    </source>
</evidence>
<keyword evidence="4 8" id="KW-0479">Metal-binding</keyword>
<dbReference type="EMBL" id="JBBJBU010000006">
    <property type="protein sequence ID" value="KAK7205063.1"/>
    <property type="molecule type" value="Genomic_DNA"/>
</dbReference>
<dbReference type="PRINTS" id="PR00385">
    <property type="entry name" value="P450"/>
</dbReference>
<dbReference type="RefSeq" id="XP_064768096.1">
    <property type="nucleotide sequence ID" value="XM_064912697.1"/>
</dbReference>
<dbReference type="Gene3D" id="1.10.630.10">
    <property type="entry name" value="Cytochrome P450"/>
    <property type="match status" value="1"/>
</dbReference>
<keyword evidence="7 8" id="KW-0503">Monooxygenase</keyword>
<evidence type="ECO:0000256" key="8">
    <source>
        <dbReference type="RuleBase" id="RU000461"/>
    </source>
</evidence>
<evidence type="ECO:0000313" key="9">
    <source>
        <dbReference type="EMBL" id="KAK7205063.1"/>
    </source>
</evidence>
<dbReference type="InterPro" id="IPR036396">
    <property type="entry name" value="Cyt_P450_sf"/>
</dbReference>
<keyword evidence="10" id="KW-1185">Reference proteome</keyword>
<keyword evidence="6 8" id="KW-0408">Iron</keyword>
<evidence type="ECO:0000256" key="6">
    <source>
        <dbReference type="ARBA" id="ARBA00023004"/>
    </source>
</evidence>
<gene>
    <name evidence="9" type="ORF">BZA70DRAFT_278995</name>
</gene>
<comment type="cofactor">
    <cofactor evidence="1">
        <name>heme</name>
        <dbReference type="ChEBI" id="CHEBI:30413"/>
    </cofactor>
</comment>
<dbReference type="PANTHER" id="PTHR24287">
    <property type="entry name" value="P450, PUTATIVE (EUROFUNG)-RELATED"/>
    <property type="match status" value="1"/>
</dbReference>
<dbReference type="InterPro" id="IPR047146">
    <property type="entry name" value="Cyt_P450_E_CYP52_fungi"/>
</dbReference>
<dbReference type="InterPro" id="IPR002402">
    <property type="entry name" value="Cyt_P450_E_grp-II"/>
</dbReference>
<proteinExistence type="inferred from homology"/>
<dbReference type="GeneID" id="90038209"/>
<dbReference type="PRINTS" id="PR00464">
    <property type="entry name" value="EP450II"/>
</dbReference>
<dbReference type="PRINTS" id="PR01239">
    <property type="entry name" value="EP450IICYP52"/>
</dbReference>
<dbReference type="PANTHER" id="PTHR24287:SF1">
    <property type="entry name" value="P450, PUTATIVE (EUROFUNG)-RELATED"/>
    <property type="match status" value="1"/>
</dbReference>
<evidence type="ECO:0000256" key="5">
    <source>
        <dbReference type="ARBA" id="ARBA00023002"/>
    </source>
</evidence>
<dbReference type="Pfam" id="PF00067">
    <property type="entry name" value="p450"/>
    <property type="match status" value="1"/>
</dbReference>